<name>A0A4Z0YQ96_9PEZI</name>
<organism evidence="2 3">
    <name type="scientific">Xylaria hypoxylon</name>
    <dbReference type="NCBI Taxonomy" id="37992"/>
    <lineage>
        <taxon>Eukaryota</taxon>
        <taxon>Fungi</taxon>
        <taxon>Dikarya</taxon>
        <taxon>Ascomycota</taxon>
        <taxon>Pezizomycotina</taxon>
        <taxon>Sordariomycetes</taxon>
        <taxon>Xylariomycetidae</taxon>
        <taxon>Xylariales</taxon>
        <taxon>Xylariaceae</taxon>
        <taxon>Xylaria</taxon>
    </lineage>
</organism>
<proteinExistence type="predicted"/>
<sequence>MATFHHFPKLPTELRLEIWRVYFAICHGTQMHIFLSTAEETRYLSQDATTGAEGHDTLAVAKLCADSWATFQESFYVGDRSSLPPQTRTSLTRGEDRFAIGAEDMIYIIDSEFTHILVALSFTSWFSHAQRVAFQICNFHTHPDLGVNLIVDRVNRWIRRWGFFHGPAKYNQRMLTSPSLQQLLFVVVPNEEILRTQYSKPNIYGFAFFDPISLFDPGSMEEGTVVSIQAQMYILRLDTCPDLKRKIAYVVDAVPDRAGFSVYA</sequence>
<dbReference type="EMBL" id="SKBN01000137">
    <property type="protein sequence ID" value="TGJ82218.1"/>
    <property type="molecule type" value="Genomic_DNA"/>
</dbReference>
<evidence type="ECO:0000259" key="1">
    <source>
        <dbReference type="Pfam" id="PF20150"/>
    </source>
</evidence>
<comment type="caution">
    <text evidence="2">The sequence shown here is derived from an EMBL/GenBank/DDBJ whole genome shotgun (WGS) entry which is preliminary data.</text>
</comment>
<dbReference type="OrthoDB" id="4703277at2759"/>
<dbReference type="AlphaFoldDB" id="A0A4Z0YQ96"/>
<reference evidence="2 3" key="1">
    <citation type="submission" date="2019-03" db="EMBL/GenBank/DDBJ databases">
        <title>Draft genome sequence of Xylaria hypoxylon DSM 108379, a ubiquitous saprotrophic-parasitic fungi on hardwood.</title>
        <authorList>
            <person name="Buettner E."/>
            <person name="Leonhardt S."/>
            <person name="Gebauer A.M."/>
            <person name="Liers C."/>
            <person name="Hofrichter M."/>
            <person name="Kellner H."/>
        </authorList>
    </citation>
    <scope>NUCLEOTIDE SEQUENCE [LARGE SCALE GENOMIC DNA]</scope>
    <source>
        <strain evidence="2 3">DSM 108379</strain>
    </source>
</reference>
<dbReference type="Pfam" id="PF20150">
    <property type="entry name" value="2EXR"/>
    <property type="match status" value="1"/>
</dbReference>
<gene>
    <name evidence="2" type="ORF">E0Z10_g6564</name>
</gene>
<evidence type="ECO:0000313" key="2">
    <source>
        <dbReference type="EMBL" id="TGJ82218.1"/>
    </source>
</evidence>
<dbReference type="Proteomes" id="UP000297716">
    <property type="component" value="Unassembled WGS sequence"/>
</dbReference>
<accession>A0A4Z0YQ96</accession>
<protein>
    <recommendedName>
        <fullName evidence="1">2EXR domain-containing protein</fullName>
    </recommendedName>
</protein>
<dbReference type="InterPro" id="IPR045518">
    <property type="entry name" value="2EXR"/>
</dbReference>
<keyword evidence="3" id="KW-1185">Reference proteome</keyword>
<evidence type="ECO:0000313" key="3">
    <source>
        <dbReference type="Proteomes" id="UP000297716"/>
    </source>
</evidence>
<feature type="domain" description="2EXR" evidence="1">
    <location>
        <begin position="4"/>
        <end position="70"/>
    </location>
</feature>